<feature type="domain" description="HTTM-like" evidence="6">
    <location>
        <begin position="12"/>
        <end position="267"/>
    </location>
</feature>
<protein>
    <submittedName>
        <fullName evidence="7">HTTM domain-containing protein</fullName>
    </submittedName>
</protein>
<keyword evidence="8" id="KW-1185">Reference proteome</keyword>
<feature type="transmembrane region" description="Helical" evidence="5">
    <location>
        <begin position="21"/>
        <end position="39"/>
    </location>
</feature>
<evidence type="ECO:0000256" key="5">
    <source>
        <dbReference type="SAM" id="Phobius"/>
    </source>
</evidence>
<feature type="transmembrane region" description="Helical" evidence="5">
    <location>
        <begin position="106"/>
        <end position="126"/>
    </location>
</feature>
<feature type="transmembrane region" description="Helical" evidence="5">
    <location>
        <begin position="84"/>
        <end position="100"/>
    </location>
</feature>
<feature type="transmembrane region" description="Helical" evidence="5">
    <location>
        <begin position="59"/>
        <end position="77"/>
    </location>
</feature>
<name>A0ABT0QCG0_9FLAO</name>
<dbReference type="InterPro" id="IPR011020">
    <property type="entry name" value="HTTM-like"/>
</dbReference>
<evidence type="ECO:0000256" key="2">
    <source>
        <dbReference type="ARBA" id="ARBA00022692"/>
    </source>
</evidence>
<gene>
    <name evidence="7" type="ORF">M3P09_06675</name>
</gene>
<sequence length="512" mass="60279">MKILGFIDRLYDKKISSKGLGLFRIFFLLNLLLEVIRIFRYRQLYFDPIPFLEPLSFDYTIPLLLWMLVLLMLVLGLFTRIMSIINYGFILWIVNASSFFEYHMNYTYLGIGFLMMIIPLSQSYSLDNLLKRKKNNFSLKKSQTSVLYYFLIIFFGVVVVYFDSIFYKFKCLTWVNGLGMWLPASLPYVSISSNQWLLNQEFLIKALGYLTFAFELVFPFLFFLKKYRTYLLFIGLGLHFGILLEFPIPFFALGVIAIYILMVPVSFWDKIEKLFISIFKSKYSKINTEDINSTTNERVRLIFNKWNLRKTQLIAFKLLITFFVFLQLNSTFNFPLSNGIINKVTNSFPSSKPFLNDLLEIKGTLRVFSHDFFGITGHGVFVDSHFRGYNRMFNVKYKGELLPMYTETGMPGKYLLGGSWINYTFRVNNSNVLNKQEQLKKGLIRYTAFWAKKNKIVLDNKKFKIIMKKISVTFEWEKDLLKNNLATPWEEVGTMIWSNNEATIEINNNKIK</sequence>
<feature type="transmembrane region" description="Helical" evidence="5">
    <location>
        <begin position="230"/>
        <end position="263"/>
    </location>
</feature>
<evidence type="ECO:0000313" key="7">
    <source>
        <dbReference type="EMBL" id="MCL6294672.1"/>
    </source>
</evidence>
<feature type="transmembrane region" description="Helical" evidence="5">
    <location>
        <begin position="146"/>
        <end position="167"/>
    </location>
</feature>
<dbReference type="InterPro" id="IPR052964">
    <property type="entry name" value="Sporulation_signal_mat"/>
</dbReference>
<organism evidence="7 8">
    <name type="scientific">Jejuia spongiicola</name>
    <dbReference type="NCBI Taxonomy" id="2942207"/>
    <lineage>
        <taxon>Bacteria</taxon>
        <taxon>Pseudomonadati</taxon>
        <taxon>Bacteroidota</taxon>
        <taxon>Flavobacteriia</taxon>
        <taxon>Flavobacteriales</taxon>
        <taxon>Flavobacteriaceae</taxon>
        <taxon>Jejuia</taxon>
    </lineage>
</organism>
<dbReference type="PANTHER" id="PTHR39535:SF2">
    <property type="entry name" value="HTTM DOMAIN-CONTAINING PROTEIN"/>
    <property type="match status" value="1"/>
</dbReference>
<evidence type="ECO:0000256" key="4">
    <source>
        <dbReference type="ARBA" id="ARBA00023136"/>
    </source>
</evidence>
<keyword evidence="3 5" id="KW-1133">Transmembrane helix</keyword>
<dbReference type="SMART" id="SM00752">
    <property type="entry name" value="HTTM"/>
    <property type="match status" value="1"/>
</dbReference>
<keyword evidence="4 5" id="KW-0472">Membrane</keyword>
<dbReference type="PANTHER" id="PTHR39535">
    <property type="entry name" value="SPORULATION-DELAYING PROTEIN SDPB"/>
    <property type="match status" value="1"/>
</dbReference>
<evidence type="ECO:0000313" key="8">
    <source>
        <dbReference type="Proteomes" id="UP001165381"/>
    </source>
</evidence>
<keyword evidence="2 5" id="KW-0812">Transmembrane</keyword>
<evidence type="ECO:0000259" key="6">
    <source>
        <dbReference type="SMART" id="SM00752"/>
    </source>
</evidence>
<dbReference type="EMBL" id="JAMFLZ010000002">
    <property type="protein sequence ID" value="MCL6294672.1"/>
    <property type="molecule type" value="Genomic_DNA"/>
</dbReference>
<evidence type="ECO:0000256" key="3">
    <source>
        <dbReference type="ARBA" id="ARBA00022989"/>
    </source>
</evidence>
<feature type="transmembrane region" description="Helical" evidence="5">
    <location>
        <begin position="203"/>
        <end position="224"/>
    </location>
</feature>
<comment type="subcellular location">
    <subcellularLocation>
        <location evidence="1">Endomembrane system</location>
        <topology evidence="1">Multi-pass membrane protein</topology>
    </subcellularLocation>
</comment>
<accession>A0ABT0QCG0</accession>
<proteinExistence type="predicted"/>
<evidence type="ECO:0000256" key="1">
    <source>
        <dbReference type="ARBA" id="ARBA00004127"/>
    </source>
</evidence>
<comment type="caution">
    <text evidence="7">The sequence shown here is derived from an EMBL/GenBank/DDBJ whole genome shotgun (WGS) entry which is preliminary data.</text>
</comment>
<dbReference type="Proteomes" id="UP001165381">
    <property type="component" value="Unassembled WGS sequence"/>
</dbReference>
<reference evidence="7" key="1">
    <citation type="submission" date="2022-05" db="EMBL/GenBank/DDBJ databases">
        <authorList>
            <person name="Park J.-S."/>
        </authorList>
    </citation>
    <scope>NUCLEOTIDE SEQUENCE</scope>
    <source>
        <strain evidence="7">2012CJ34-3</strain>
    </source>
</reference>
<dbReference type="RefSeq" id="WP_249972509.1">
    <property type="nucleotide sequence ID" value="NZ_JAMFLZ010000002.1"/>
</dbReference>